<reference evidence="1 2" key="1">
    <citation type="submission" date="2016-11" db="EMBL/GenBank/DDBJ databases">
        <title>The macronuclear genome of Stentor coeruleus: a giant cell with tiny introns.</title>
        <authorList>
            <person name="Slabodnick M."/>
            <person name="Ruby J.G."/>
            <person name="Reiff S.B."/>
            <person name="Swart E.C."/>
            <person name="Gosai S."/>
            <person name="Prabakaran S."/>
            <person name="Witkowska E."/>
            <person name="Larue G.E."/>
            <person name="Fisher S."/>
            <person name="Freeman R.M."/>
            <person name="Gunawardena J."/>
            <person name="Chu W."/>
            <person name="Stover N.A."/>
            <person name="Gregory B.D."/>
            <person name="Nowacki M."/>
            <person name="Derisi J."/>
            <person name="Roy S.W."/>
            <person name="Marshall W.F."/>
            <person name="Sood P."/>
        </authorList>
    </citation>
    <scope>NUCLEOTIDE SEQUENCE [LARGE SCALE GENOMIC DNA]</scope>
    <source>
        <strain evidence="1">WM001</strain>
    </source>
</reference>
<dbReference type="AlphaFoldDB" id="A0A1R2AT33"/>
<protein>
    <submittedName>
        <fullName evidence="1">Uncharacterized protein</fullName>
    </submittedName>
</protein>
<dbReference type="Proteomes" id="UP000187209">
    <property type="component" value="Unassembled WGS sequence"/>
</dbReference>
<keyword evidence="2" id="KW-1185">Reference proteome</keyword>
<comment type="caution">
    <text evidence="1">The sequence shown here is derived from an EMBL/GenBank/DDBJ whole genome shotgun (WGS) entry which is preliminary data.</text>
</comment>
<sequence length="141" mass="16111">MNRSFSQYNVTSSIDMVTEKPKFSHASKHSDLNLLRTMQKKQKSAQITVLTQEKLIFVESEWAKYKTTKSRSEKIVFPKDNKLNNICGKRKKPDELIKLATSTAELLGKKPFTPINGKNNELKGNLLSSISEAKKRLIKKK</sequence>
<name>A0A1R2AT33_9CILI</name>
<accession>A0A1R2AT33</accession>
<dbReference type="EMBL" id="MPUH01001457">
    <property type="protein sequence ID" value="OMJ67666.1"/>
    <property type="molecule type" value="Genomic_DNA"/>
</dbReference>
<evidence type="ECO:0000313" key="2">
    <source>
        <dbReference type="Proteomes" id="UP000187209"/>
    </source>
</evidence>
<gene>
    <name evidence="1" type="ORF">SteCoe_35109</name>
</gene>
<proteinExistence type="predicted"/>
<organism evidence="1 2">
    <name type="scientific">Stentor coeruleus</name>
    <dbReference type="NCBI Taxonomy" id="5963"/>
    <lineage>
        <taxon>Eukaryota</taxon>
        <taxon>Sar</taxon>
        <taxon>Alveolata</taxon>
        <taxon>Ciliophora</taxon>
        <taxon>Postciliodesmatophora</taxon>
        <taxon>Heterotrichea</taxon>
        <taxon>Heterotrichida</taxon>
        <taxon>Stentoridae</taxon>
        <taxon>Stentor</taxon>
    </lineage>
</organism>
<evidence type="ECO:0000313" key="1">
    <source>
        <dbReference type="EMBL" id="OMJ67666.1"/>
    </source>
</evidence>